<dbReference type="AlphaFoldDB" id="A0AAX3RK44"/>
<reference evidence="2" key="1">
    <citation type="submission" date="2025-02" db="EMBL/GenBank/DDBJ databases">
        <title>Complete genome sequences of 52 Bacillus and Priestia strains isolated from West-African fermentations and 26 reference strains from the DSMZ collection.</title>
        <authorList>
            <person name="Wiedenbein E.S."/>
            <person name="Canoy T.S."/>
            <person name="Hui Y."/>
            <person name="Parkouda C."/>
            <person name="Dawende C."/>
            <person name="Ametefe E."/>
            <person name="Jespersen L."/>
            <person name="Nielsen D.S."/>
        </authorList>
    </citation>
    <scope>NUCLEOTIDE SEQUENCE</scope>
    <source>
        <strain evidence="2">PRO56</strain>
    </source>
</reference>
<feature type="compositionally biased region" description="Polar residues" evidence="1">
    <location>
        <begin position="174"/>
        <end position="191"/>
    </location>
</feature>
<dbReference type="RefSeq" id="WP_017697407.1">
    <property type="nucleotide sequence ID" value="NZ_CP035403.1"/>
</dbReference>
<dbReference type="Proteomes" id="UP001214898">
    <property type="component" value="Chromosome"/>
</dbReference>
<protein>
    <recommendedName>
        <fullName evidence="4">Scaffolding protein</fullName>
    </recommendedName>
</protein>
<sequence length="210" mass="23197">MTIPLLKLNLQFFSEDTGGEAGNSDSVATDETVNQEGNTDVQASSPTEQPSNEEQTDPTPSDEDVKKEILKSLGFENFDEAKAAVEDHRKYLESQKTEQQKQQEAYEALEQSNKEKDEELFKANAKLSAFKAGVNEESLDDVLLLAKAQMNDDVDIETAIKKVVEKYPQFTNSEVTTQVDKPRFSQGQHQSKGGKMDAFLTGLGLKGGTQ</sequence>
<evidence type="ECO:0008006" key="4">
    <source>
        <dbReference type="Google" id="ProtNLM"/>
    </source>
</evidence>
<feature type="compositionally biased region" description="Polar residues" evidence="1">
    <location>
        <begin position="23"/>
        <end position="53"/>
    </location>
</feature>
<name>A0AAX3RK44_BACIU</name>
<gene>
    <name evidence="2" type="ORF">P5633_21690</name>
</gene>
<feature type="region of interest" description="Disordered" evidence="1">
    <location>
        <begin position="93"/>
        <end position="115"/>
    </location>
</feature>
<evidence type="ECO:0000313" key="2">
    <source>
        <dbReference type="EMBL" id="WEY84796.1"/>
    </source>
</evidence>
<dbReference type="EMBL" id="CP120576">
    <property type="protein sequence ID" value="WEY84796.1"/>
    <property type="molecule type" value="Genomic_DNA"/>
</dbReference>
<accession>A0AAX3RK44</accession>
<feature type="region of interest" description="Disordered" evidence="1">
    <location>
        <begin position="14"/>
        <end position="66"/>
    </location>
</feature>
<proteinExistence type="predicted"/>
<evidence type="ECO:0000256" key="1">
    <source>
        <dbReference type="SAM" id="MobiDB-lite"/>
    </source>
</evidence>
<feature type="compositionally biased region" description="Low complexity" evidence="1">
    <location>
        <begin position="102"/>
        <end position="111"/>
    </location>
</feature>
<feature type="region of interest" description="Disordered" evidence="1">
    <location>
        <begin position="174"/>
        <end position="199"/>
    </location>
</feature>
<organism evidence="2 3">
    <name type="scientific">Bacillus subtilis</name>
    <dbReference type="NCBI Taxonomy" id="1423"/>
    <lineage>
        <taxon>Bacteria</taxon>
        <taxon>Bacillati</taxon>
        <taxon>Bacillota</taxon>
        <taxon>Bacilli</taxon>
        <taxon>Bacillales</taxon>
        <taxon>Bacillaceae</taxon>
        <taxon>Bacillus</taxon>
    </lineage>
</organism>
<evidence type="ECO:0000313" key="3">
    <source>
        <dbReference type="Proteomes" id="UP001214898"/>
    </source>
</evidence>